<sequence length="238" mass="26066">MRTDDGNRRQLPLPFGTPSPDDDLPPFLPSATNEEARRMLQSWEAGLGDANSSHSMLIAGPAGTGKSLLLAYVARDTGVRIHEGDDICNRQNPLPDDPVILVDDIHLCEPSDVMRLINVCIERGRIYVFAGTGNPKDWAGEGDGRLDDLASRLSATPTASLEKPDEALMTEAIQQMLADRQVKIAWDVAASAAMRLKRSFHAVRQFVEVLDSEAMERQKKIDKALVQQVLATIPDAVL</sequence>
<dbReference type="Proteomes" id="UP000818603">
    <property type="component" value="Unassembled WGS sequence"/>
</dbReference>
<dbReference type="Gene3D" id="1.10.8.60">
    <property type="match status" value="1"/>
</dbReference>
<reference evidence="2 3" key="1">
    <citation type="submission" date="2020-02" db="EMBL/GenBank/DDBJ databases">
        <title>Genome sequence of Parvularcula flava strain NH6-79.</title>
        <authorList>
            <person name="Abdul Karim M.H."/>
            <person name="Lam M.Q."/>
            <person name="Chen S.J."/>
            <person name="Yahya A."/>
            <person name="Shahir S."/>
            <person name="Shamsir M.S."/>
            <person name="Chong C.S."/>
        </authorList>
    </citation>
    <scope>NUCLEOTIDE SEQUENCE [LARGE SCALE GENOMIC DNA]</scope>
    <source>
        <strain evidence="2 3">NH6-79</strain>
    </source>
</reference>
<evidence type="ECO:0000313" key="3">
    <source>
        <dbReference type="Proteomes" id="UP000818603"/>
    </source>
</evidence>
<gene>
    <name evidence="2" type="ORF">FF098_008230</name>
</gene>
<comment type="caution">
    <text evidence="2">The sequence shown here is derived from an EMBL/GenBank/DDBJ whole genome shotgun (WGS) entry which is preliminary data.</text>
</comment>
<feature type="region of interest" description="Disordered" evidence="1">
    <location>
        <begin position="1"/>
        <end position="30"/>
    </location>
</feature>
<protein>
    <recommendedName>
        <fullName evidence="4">AAA+ ATPase domain-containing protein</fullName>
    </recommendedName>
</protein>
<dbReference type="SUPFAM" id="SSF52540">
    <property type="entry name" value="P-loop containing nucleoside triphosphate hydrolases"/>
    <property type="match status" value="1"/>
</dbReference>
<dbReference type="EMBL" id="VCJR02000001">
    <property type="protein sequence ID" value="NHK27886.1"/>
    <property type="molecule type" value="Genomic_DNA"/>
</dbReference>
<organism evidence="2 3">
    <name type="scientific">Aquisalinus luteolus</name>
    <dbReference type="NCBI Taxonomy" id="1566827"/>
    <lineage>
        <taxon>Bacteria</taxon>
        <taxon>Pseudomonadati</taxon>
        <taxon>Pseudomonadota</taxon>
        <taxon>Alphaproteobacteria</taxon>
        <taxon>Parvularculales</taxon>
        <taxon>Parvularculaceae</taxon>
        <taxon>Aquisalinus</taxon>
    </lineage>
</organism>
<evidence type="ECO:0000256" key="1">
    <source>
        <dbReference type="SAM" id="MobiDB-lite"/>
    </source>
</evidence>
<evidence type="ECO:0008006" key="4">
    <source>
        <dbReference type="Google" id="ProtNLM"/>
    </source>
</evidence>
<name>A0ABX0HK01_9PROT</name>
<keyword evidence="3" id="KW-1185">Reference proteome</keyword>
<proteinExistence type="predicted"/>
<evidence type="ECO:0000313" key="2">
    <source>
        <dbReference type="EMBL" id="NHK27886.1"/>
    </source>
</evidence>
<accession>A0ABX0HK01</accession>
<dbReference type="Gene3D" id="3.40.50.300">
    <property type="entry name" value="P-loop containing nucleotide triphosphate hydrolases"/>
    <property type="match status" value="1"/>
</dbReference>
<dbReference type="RefSeq" id="WP_155139196.1">
    <property type="nucleotide sequence ID" value="NZ_BMGZ01000001.1"/>
</dbReference>
<dbReference type="InterPro" id="IPR027417">
    <property type="entry name" value="P-loop_NTPase"/>
</dbReference>